<keyword evidence="3" id="KW-1185">Reference proteome</keyword>
<comment type="caution">
    <text evidence="2">The sequence shown here is derived from an EMBL/GenBank/DDBJ whole genome shotgun (WGS) entry which is preliminary data.</text>
</comment>
<dbReference type="AlphaFoldDB" id="A0A917U1D1"/>
<dbReference type="PANTHER" id="PTHR43441">
    <property type="entry name" value="RIBOSOMAL-PROTEIN-SERINE ACETYLTRANSFERASE"/>
    <property type="match status" value="1"/>
</dbReference>
<accession>A0A917U1D1</accession>
<dbReference type="GO" id="GO:0008999">
    <property type="term" value="F:protein-N-terminal-alanine acetyltransferase activity"/>
    <property type="evidence" value="ECO:0007669"/>
    <property type="project" value="TreeGrafter"/>
</dbReference>
<dbReference type="InterPro" id="IPR016181">
    <property type="entry name" value="Acyl_CoA_acyltransferase"/>
</dbReference>
<dbReference type="CDD" id="cd04301">
    <property type="entry name" value="NAT_SF"/>
    <property type="match status" value="1"/>
</dbReference>
<organism evidence="2 3">
    <name type="scientific">Dactylosporangium sucinum</name>
    <dbReference type="NCBI Taxonomy" id="1424081"/>
    <lineage>
        <taxon>Bacteria</taxon>
        <taxon>Bacillati</taxon>
        <taxon>Actinomycetota</taxon>
        <taxon>Actinomycetes</taxon>
        <taxon>Micromonosporales</taxon>
        <taxon>Micromonosporaceae</taxon>
        <taxon>Dactylosporangium</taxon>
    </lineage>
</organism>
<dbReference type="RefSeq" id="WP_190253355.1">
    <property type="nucleotide sequence ID" value="NZ_BMPI01000033.1"/>
</dbReference>
<dbReference type="EMBL" id="BMPI01000033">
    <property type="protein sequence ID" value="GGM50536.1"/>
    <property type="molecule type" value="Genomic_DNA"/>
</dbReference>
<dbReference type="Pfam" id="PF13302">
    <property type="entry name" value="Acetyltransf_3"/>
    <property type="match status" value="1"/>
</dbReference>
<evidence type="ECO:0000259" key="1">
    <source>
        <dbReference type="PROSITE" id="PS51186"/>
    </source>
</evidence>
<dbReference type="InterPro" id="IPR051908">
    <property type="entry name" value="Ribosomal_N-acetyltransferase"/>
</dbReference>
<dbReference type="PROSITE" id="PS51186">
    <property type="entry name" value="GNAT"/>
    <property type="match status" value="1"/>
</dbReference>
<evidence type="ECO:0000313" key="2">
    <source>
        <dbReference type="EMBL" id="GGM50536.1"/>
    </source>
</evidence>
<feature type="domain" description="N-acetyltransferase" evidence="1">
    <location>
        <begin position="27"/>
        <end position="189"/>
    </location>
</feature>
<name>A0A917U1D1_9ACTN</name>
<dbReference type="GO" id="GO:0005737">
    <property type="term" value="C:cytoplasm"/>
    <property type="evidence" value="ECO:0007669"/>
    <property type="project" value="TreeGrafter"/>
</dbReference>
<evidence type="ECO:0000313" key="3">
    <source>
        <dbReference type="Proteomes" id="UP000642070"/>
    </source>
</evidence>
<dbReference type="PANTHER" id="PTHR43441:SF10">
    <property type="entry name" value="ACETYLTRANSFERASE"/>
    <property type="match status" value="1"/>
</dbReference>
<protein>
    <submittedName>
        <fullName evidence="2">Acetyltransferase</fullName>
    </submittedName>
</protein>
<dbReference type="SUPFAM" id="SSF55729">
    <property type="entry name" value="Acyl-CoA N-acyltransferases (Nat)"/>
    <property type="match status" value="1"/>
</dbReference>
<proteinExistence type="predicted"/>
<dbReference type="Gene3D" id="3.40.630.30">
    <property type="match status" value="1"/>
</dbReference>
<reference evidence="2" key="1">
    <citation type="journal article" date="2014" name="Int. J. Syst. Evol. Microbiol.">
        <title>Complete genome sequence of Corynebacterium casei LMG S-19264T (=DSM 44701T), isolated from a smear-ripened cheese.</title>
        <authorList>
            <consortium name="US DOE Joint Genome Institute (JGI-PGF)"/>
            <person name="Walter F."/>
            <person name="Albersmeier A."/>
            <person name="Kalinowski J."/>
            <person name="Ruckert C."/>
        </authorList>
    </citation>
    <scope>NUCLEOTIDE SEQUENCE</scope>
    <source>
        <strain evidence="2">JCM 19831</strain>
    </source>
</reference>
<dbReference type="InterPro" id="IPR000182">
    <property type="entry name" value="GNAT_dom"/>
</dbReference>
<reference evidence="2" key="2">
    <citation type="submission" date="2020-09" db="EMBL/GenBank/DDBJ databases">
        <authorList>
            <person name="Sun Q."/>
            <person name="Ohkuma M."/>
        </authorList>
    </citation>
    <scope>NUCLEOTIDE SEQUENCE</scope>
    <source>
        <strain evidence="2">JCM 19831</strain>
    </source>
</reference>
<gene>
    <name evidence="2" type="ORF">GCM10007977_060360</name>
</gene>
<dbReference type="Proteomes" id="UP000642070">
    <property type="component" value="Unassembled WGS sequence"/>
</dbReference>
<dbReference type="GO" id="GO:1990189">
    <property type="term" value="F:protein N-terminal-serine acetyltransferase activity"/>
    <property type="evidence" value="ECO:0007669"/>
    <property type="project" value="TreeGrafter"/>
</dbReference>
<sequence length="189" mass="20784">MPSLTPAVVPPGTLSWSAQPSIPADGLLLRPWRPADRPAVLAGYADPAVQQWHCRSMTDEEAADWLASWPARWREESGAGWAIVHEDAVVGQISLRRIDLHEGLTEVSYWVLPHHRGSGLAPRALSALAAWCFEAVGLHRIVLCHSVRNEPSCRVAARAGFALEGVKRAEARHPDGWHDMHLHARLASD</sequence>